<sequence>MTIMNKIIYNPNLITLKCVIFLFFGALGSLFPFLPLHMNDVGLSKDEAVTITAVAALVATIGPLVVAPLADRLAGTSSGGTRSKSGKYLKVMIAICLVLSVVFYWLLSAIPRIHKQSVSKRGPLEVSFVCDENGGFILQDRCDNEENCYNWDSDKEGVVLVKNCDYTCHVTPSWKMEVSSEPPLVENTSSGQNVDDAIYEEPYPESEIGIVEITTPSDINLGIVPIPHMCYTTGPEDNRTQFCEVYTTYTDSIAFHLSLRPNENDTGSNESSNFCRYPVAGQFSCRIPTEKIEELKSNNENCQPAIGCEIKWPYNNTDSLLERSQCGYDNISYYLYILVRSIGDIFPVAALVLIDAAIVIATRETSTGRGDVGKQFAFGALGLAVFPPLVGWLGHGSYLAAIITFTVLMLLAAIILVLDTMMPLSPPEWWWHTRCGLLALPMSSVRKYGFEVIALGIVFFLLGIFWNAIDAFLPWHIVKLDNPSALIIGLTYSVAAIIAVAYLIFAEKIIDYCGHSNILILCFANYTVHHLALILIKEAALVLVCEILEIITLHCMWVTAVLYMRHLVPRKFTTCGQALPVIAHFCLGRSVGALLGGLAYSEYPDNFKTVHKWFAVSANAIAIMYFTAYHYYLKFYCIPPAQLPPDPAPSTVQHINGNGNYTPLRVYHNSSSKKGHFRY</sequence>
<organism evidence="8 9">
    <name type="scientific">Henosepilachna vigintioctopunctata</name>
    <dbReference type="NCBI Taxonomy" id="420089"/>
    <lineage>
        <taxon>Eukaryota</taxon>
        <taxon>Metazoa</taxon>
        <taxon>Ecdysozoa</taxon>
        <taxon>Arthropoda</taxon>
        <taxon>Hexapoda</taxon>
        <taxon>Insecta</taxon>
        <taxon>Pterygota</taxon>
        <taxon>Neoptera</taxon>
        <taxon>Endopterygota</taxon>
        <taxon>Coleoptera</taxon>
        <taxon>Polyphaga</taxon>
        <taxon>Cucujiformia</taxon>
        <taxon>Coccinelloidea</taxon>
        <taxon>Coccinellidae</taxon>
        <taxon>Epilachninae</taxon>
        <taxon>Epilachnini</taxon>
        <taxon>Henosepilachna</taxon>
    </lineage>
</organism>
<evidence type="ECO:0000259" key="7">
    <source>
        <dbReference type="Pfam" id="PF12832"/>
    </source>
</evidence>
<proteinExistence type="inferred from homology"/>
<dbReference type="GO" id="GO:0016020">
    <property type="term" value="C:membrane"/>
    <property type="evidence" value="ECO:0007669"/>
    <property type="project" value="UniProtKB-SubCell"/>
</dbReference>
<feature type="domain" description="Major facilitator superfamily associated" evidence="7">
    <location>
        <begin position="13"/>
        <end position="602"/>
    </location>
</feature>
<feature type="transmembrane region" description="Helical" evidence="6">
    <location>
        <begin position="517"/>
        <end position="535"/>
    </location>
</feature>
<dbReference type="InterPro" id="IPR051717">
    <property type="entry name" value="MFS_MFSD6"/>
</dbReference>
<feature type="transmembrane region" description="Helical" evidence="6">
    <location>
        <begin position="88"/>
        <end position="107"/>
    </location>
</feature>
<evidence type="ECO:0000256" key="5">
    <source>
        <dbReference type="ARBA" id="ARBA00023136"/>
    </source>
</evidence>
<feature type="transmembrane region" description="Helical" evidence="6">
    <location>
        <begin position="541"/>
        <end position="564"/>
    </location>
</feature>
<evidence type="ECO:0000256" key="1">
    <source>
        <dbReference type="ARBA" id="ARBA00004141"/>
    </source>
</evidence>
<evidence type="ECO:0000256" key="3">
    <source>
        <dbReference type="ARBA" id="ARBA00022692"/>
    </source>
</evidence>
<feature type="transmembrane region" description="Helical" evidence="6">
    <location>
        <begin position="448"/>
        <end position="466"/>
    </location>
</feature>
<dbReference type="PANTHER" id="PTHR16172">
    <property type="entry name" value="MAJOR FACILITATOR SUPERFAMILY DOMAIN-CONTAINING PROTEIN 6-LIKE"/>
    <property type="match status" value="1"/>
</dbReference>
<evidence type="ECO:0000256" key="6">
    <source>
        <dbReference type="SAM" id="Phobius"/>
    </source>
</evidence>
<keyword evidence="3 6" id="KW-0812">Transmembrane</keyword>
<feature type="transmembrane region" description="Helical" evidence="6">
    <location>
        <begin position="333"/>
        <end position="360"/>
    </location>
</feature>
<evidence type="ECO:0000313" key="8">
    <source>
        <dbReference type="EMBL" id="KAK9875681.1"/>
    </source>
</evidence>
<feature type="transmembrane region" description="Helical" evidence="6">
    <location>
        <begin position="613"/>
        <end position="633"/>
    </location>
</feature>
<evidence type="ECO:0000256" key="4">
    <source>
        <dbReference type="ARBA" id="ARBA00022989"/>
    </source>
</evidence>
<reference evidence="8 9" key="1">
    <citation type="submission" date="2023-03" db="EMBL/GenBank/DDBJ databases">
        <title>Genome insight into feeding habits of ladybird beetles.</title>
        <authorList>
            <person name="Li H.-S."/>
            <person name="Huang Y.-H."/>
            <person name="Pang H."/>
        </authorList>
    </citation>
    <scope>NUCLEOTIDE SEQUENCE [LARGE SCALE GENOMIC DNA]</scope>
    <source>
        <strain evidence="8">SYSU_2023b</strain>
        <tissue evidence="8">Whole body</tissue>
    </source>
</reference>
<feature type="transmembrane region" description="Helical" evidence="6">
    <location>
        <begin position="12"/>
        <end position="36"/>
    </location>
</feature>
<feature type="transmembrane region" description="Helical" evidence="6">
    <location>
        <begin position="576"/>
        <end position="601"/>
    </location>
</feature>
<keyword evidence="9" id="KW-1185">Reference proteome</keyword>
<dbReference type="Gene3D" id="1.20.1250.20">
    <property type="entry name" value="MFS general substrate transporter like domains"/>
    <property type="match status" value="2"/>
</dbReference>
<dbReference type="InterPro" id="IPR036259">
    <property type="entry name" value="MFS_trans_sf"/>
</dbReference>
<name>A0AAW1TVT3_9CUCU</name>
<dbReference type="InterPro" id="IPR024989">
    <property type="entry name" value="MFS_assoc_dom"/>
</dbReference>
<gene>
    <name evidence="8" type="ORF">WA026_009477</name>
</gene>
<comment type="similarity">
    <text evidence="2">Belongs to the major facilitator superfamily. MFSD6 family.</text>
</comment>
<dbReference type="Proteomes" id="UP001431783">
    <property type="component" value="Unassembled WGS sequence"/>
</dbReference>
<keyword evidence="5 6" id="KW-0472">Membrane</keyword>
<feature type="transmembrane region" description="Helical" evidence="6">
    <location>
        <begin position="372"/>
        <end position="392"/>
    </location>
</feature>
<keyword evidence="4 6" id="KW-1133">Transmembrane helix</keyword>
<dbReference type="SUPFAM" id="SSF103473">
    <property type="entry name" value="MFS general substrate transporter"/>
    <property type="match status" value="2"/>
</dbReference>
<dbReference type="Pfam" id="PF12832">
    <property type="entry name" value="MFS_1_like"/>
    <property type="match status" value="1"/>
</dbReference>
<evidence type="ECO:0000313" key="9">
    <source>
        <dbReference type="Proteomes" id="UP001431783"/>
    </source>
</evidence>
<dbReference type="PANTHER" id="PTHR16172:SF27">
    <property type="entry name" value="FI19426P1"/>
    <property type="match status" value="1"/>
</dbReference>
<feature type="transmembrane region" description="Helical" evidence="6">
    <location>
        <begin position="398"/>
        <end position="418"/>
    </location>
</feature>
<feature type="transmembrane region" description="Helical" evidence="6">
    <location>
        <begin position="48"/>
        <end position="67"/>
    </location>
</feature>
<accession>A0AAW1TVT3</accession>
<protein>
    <recommendedName>
        <fullName evidence="7">Major facilitator superfamily associated domain-containing protein</fullName>
    </recommendedName>
</protein>
<dbReference type="AlphaFoldDB" id="A0AAW1TVT3"/>
<feature type="transmembrane region" description="Helical" evidence="6">
    <location>
        <begin position="486"/>
        <end position="505"/>
    </location>
</feature>
<comment type="subcellular location">
    <subcellularLocation>
        <location evidence="1">Membrane</location>
        <topology evidence="1">Multi-pass membrane protein</topology>
    </subcellularLocation>
</comment>
<comment type="caution">
    <text evidence="8">The sequence shown here is derived from an EMBL/GenBank/DDBJ whole genome shotgun (WGS) entry which is preliminary data.</text>
</comment>
<dbReference type="EMBL" id="JARQZJ010000034">
    <property type="protein sequence ID" value="KAK9875681.1"/>
    <property type="molecule type" value="Genomic_DNA"/>
</dbReference>
<evidence type="ECO:0000256" key="2">
    <source>
        <dbReference type="ARBA" id="ARBA00005241"/>
    </source>
</evidence>